<organism evidence="1 2">
    <name type="scientific">Spirodela intermedia</name>
    <name type="common">Intermediate duckweed</name>
    <dbReference type="NCBI Taxonomy" id="51605"/>
    <lineage>
        <taxon>Eukaryota</taxon>
        <taxon>Viridiplantae</taxon>
        <taxon>Streptophyta</taxon>
        <taxon>Embryophyta</taxon>
        <taxon>Tracheophyta</taxon>
        <taxon>Spermatophyta</taxon>
        <taxon>Magnoliopsida</taxon>
        <taxon>Liliopsida</taxon>
        <taxon>Araceae</taxon>
        <taxon>Lemnoideae</taxon>
        <taxon>Spirodela</taxon>
    </lineage>
</organism>
<dbReference type="PANTHER" id="PTHR11439:SF455">
    <property type="entry name" value="RLK (RECEPTOR-LIKE PROTEIN KINASE) 8, PUTATIVE-RELATED"/>
    <property type="match status" value="1"/>
</dbReference>
<protein>
    <submittedName>
        <fullName evidence="1">Uncharacterized protein</fullName>
    </submittedName>
</protein>
<gene>
    <name evidence="1" type="ORF">SI8410_07010170</name>
</gene>
<dbReference type="Proteomes" id="UP000663760">
    <property type="component" value="Chromosome 7"/>
</dbReference>
<proteinExistence type="predicted"/>
<dbReference type="EMBL" id="LR746270">
    <property type="protein sequence ID" value="CAA7399500.1"/>
    <property type="molecule type" value="Genomic_DNA"/>
</dbReference>
<accession>A0A7I8KNW1</accession>
<dbReference type="AlphaFoldDB" id="A0A7I8KNW1"/>
<dbReference type="InterPro" id="IPR043502">
    <property type="entry name" value="DNA/RNA_pol_sf"/>
</dbReference>
<reference evidence="1" key="1">
    <citation type="submission" date="2020-02" db="EMBL/GenBank/DDBJ databases">
        <authorList>
            <person name="Scholz U."/>
            <person name="Mascher M."/>
            <person name="Fiebig A."/>
        </authorList>
    </citation>
    <scope>NUCLEOTIDE SEQUENCE</scope>
</reference>
<evidence type="ECO:0000313" key="1">
    <source>
        <dbReference type="EMBL" id="CAA7399500.1"/>
    </source>
</evidence>
<evidence type="ECO:0000313" key="2">
    <source>
        <dbReference type="Proteomes" id="UP000663760"/>
    </source>
</evidence>
<dbReference type="SUPFAM" id="SSF56672">
    <property type="entry name" value="DNA/RNA polymerases"/>
    <property type="match status" value="1"/>
</dbReference>
<sequence length="232" mass="25712">MDYCKPLPTLTLTTSLASTMKSHGDPAIYHSVAGALQYLSLTQLDISFAVNQVCQSMHSPQSTNLTYLKHLLRYLKGTIISLTTYSDVDWASSTSDCRSAGGFLIYLGSSLISWSSKKQPTVAIDNASTELIWINSLLRKLQISLPALILWCDNIGATYLLANPMCYAQMKHTEVDFHFVHEQVAAWKLHICAIPSRDQTADLLTKGLPKHRFLFLRSKLNVLSDASLAGEC</sequence>
<dbReference type="OrthoDB" id="1101230at2759"/>
<name>A0A7I8KNW1_SPIIN</name>
<dbReference type="CDD" id="cd09272">
    <property type="entry name" value="RNase_HI_RT_Ty1"/>
    <property type="match status" value="1"/>
</dbReference>
<dbReference type="PANTHER" id="PTHR11439">
    <property type="entry name" value="GAG-POL-RELATED RETROTRANSPOSON"/>
    <property type="match status" value="1"/>
</dbReference>
<keyword evidence="2" id="KW-1185">Reference proteome</keyword>